<evidence type="ECO:0000313" key="3">
    <source>
        <dbReference type="Proteomes" id="UP000504638"/>
    </source>
</evidence>
<organism evidence="2">
    <name type="scientific">Eremomyces bilateralis CBS 781.70</name>
    <dbReference type="NCBI Taxonomy" id="1392243"/>
    <lineage>
        <taxon>Eukaryota</taxon>
        <taxon>Fungi</taxon>
        <taxon>Dikarya</taxon>
        <taxon>Ascomycota</taxon>
        <taxon>Pezizomycotina</taxon>
        <taxon>Dothideomycetes</taxon>
        <taxon>Dothideomycetes incertae sedis</taxon>
        <taxon>Eremomycetales</taxon>
        <taxon>Eremomycetaceae</taxon>
        <taxon>Eremomyces</taxon>
    </lineage>
</organism>
<gene>
    <name evidence="2 4" type="ORF">P152DRAFT_451103</name>
</gene>
<feature type="region of interest" description="Disordered" evidence="1">
    <location>
        <begin position="115"/>
        <end position="137"/>
    </location>
</feature>
<reference evidence="2 4" key="1">
    <citation type="submission" date="2020-01" db="EMBL/GenBank/DDBJ databases">
        <authorList>
            <consortium name="DOE Joint Genome Institute"/>
            <person name="Haridas S."/>
            <person name="Albert R."/>
            <person name="Binder M."/>
            <person name="Bloem J."/>
            <person name="Labutti K."/>
            <person name="Salamov A."/>
            <person name="Andreopoulos B."/>
            <person name="Baker S.E."/>
            <person name="Barry K."/>
            <person name="Bills G."/>
            <person name="Bluhm B.H."/>
            <person name="Cannon C."/>
            <person name="Castanera R."/>
            <person name="Culley D.E."/>
            <person name="Daum C."/>
            <person name="Ezra D."/>
            <person name="Gonzalez J.B."/>
            <person name="Henrissat B."/>
            <person name="Kuo A."/>
            <person name="Liang C."/>
            <person name="Lipzen A."/>
            <person name="Lutzoni F."/>
            <person name="Magnuson J."/>
            <person name="Mondo S."/>
            <person name="Nolan M."/>
            <person name="Ohm R."/>
            <person name="Pangilinan J."/>
            <person name="Park H.-J."/>
            <person name="Ramirez L."/>
            <person name="Alfaro M."/>
            <person name="Sun H."/>
            <person name="Tritt A."/>
            <person name="Yoshinaga Y."/>
            <person name="Zwiers L.-H."/>
            <person name="Turgeon B.G."/>
            <person name="Goodwin S.B."/>
            <person name="Spatafora J.W."/>
            <person name="Crous P.W."/>
            <person name="Grigoriev I.V."/>
        </authorList>
    </citation>
    <scope>NUCLEOTIDE SEQUENCE</scope>
    <source>
        <strain evidence="2 4">CBS 781.70</strain>
    </source>
</reference>
<reference evidence="4" key="2">
    <citation type="submission" date="2020-04" db="EMBL/GenBank/DDBJ databases">
        <authorList>
            <consortium name="NCBI Genome Project"/>
        </authorList>
    </citation>
    <scope>NUCLEOTIDE SEQUENCE</scope>
    <source>
        <strain evidence="4">CBS 781.70</strain>
    </source>
</reference>
<accession>A0A6G1FX78</accession>
<dbReference type="Proteomes" id="UP000504638">
    <property type="component" value="Unplaced"/>
</dbReference>
<sequence>MNPSLAVAKRVSVNGAAQMTSSFTVPCSFHVRDVITLSQSPSAAPRIGGSRIRACLDAPAILSRPGRIFTECSVPMLDISTGGIRQLSSCKASDGSLISQLTAVNSTACFGPLTRRTGTDADSETQNLSSTTPASMGSQSDYAAIDAVYFPSIITGSREDAPPLSSGPVRSVCKRTASAQRLGTVLMCAASRSRETMPMELTCALYPTLPAICRCKSETYIVWLKEAAVLSLLLLALASRNRSGFVLHSAFMSLVIGWPYRLPAAESVTRARELNFVLGWSDSLAVVL</sequence>
<reference evidence="4" key="3">
    <citation type="submission" date="2025-04" db="UniProtKB">
        <authorList>
            <consortium name="RefSeq"/>
        </authorList>
    </citation>
    <scope>IDENTIFICATION</scope>
    <source>
        <strain evidence="4">CBS 781.70</strain>
    </source>
</reference>
<evidence type="ECO:0000313" key="2">
    <source>
        <dbReference type="EMBL" id="KAF1810348.1"/>
    </source>
</evidence>
<protein>
    <submittedName>
        <fullName evidence="2 4">Uncharacterized protein</fullName>
    </submittedName>
</protein>
<name>A0A6G1FX78_9PEZI</name>
<dbReference type="GeneID" id="54418774"/>
<proteinExistence type="predicted"/>
<evidence type="ECO:0000313" key="4">
    <source>
        <dbReference type="RefSeq" id="XP_033531979.1"/>
    </source>
</evidence>
<dbReference type="RefSeq" id="XP_033531979.1">
    <property type="nucleotide sequence ID" value="XM_033678204.1"/>
</dbReference>
<feature type="compositionally biased region" description="Polar residues" evidence="1">
    <location>
        <begin position="124"/>
        <end position="137"/>
    </location>
</feature>
<dbReference type="AlphaFoldDB" id="A0A6G1FX78"/>
<evidence type="ECO:0000256" key="1">
    <source>
        <dbReference type="SAM" id="MobiDB-lite"/>
    </source>
</evidence>
<keyword evidence="3" id="KW-1185">Reference proteome</keyword>
<dbReference type="EMBL" id="ML975166">
    <property type="protein sequence ID" value="KAF1810348.1"/>
    <property type="molecule type" value="Genomic_DNA"/>
</dbReference>